<proteinExistence type="predicted"/>
<gene>
    <name evidence="2" type="ORF">SK128_028139</name>
</gene>
<keyword evidence="3" id="KW-1185">Reference proteome</keyword>
<feature type="compositionally biased region" description="Pro residues" evidence="1">
    <location>
        <begin position="604"/>
        <end position="614"/>
    </location>
</feature>
<comment type="caution">
    <text evidence="2">The sequence shown here is derived from an EMBL/GenBank/DDBJ whole genome shotgun (WGS) entry which is preliminary data.</text>
</comment>
<evidence type="ECO:0000256" key="1">
    <source>
        <dbReference type="SAM" id="MobiDB-lite"/>
    </source>
</evidence>
<feature type="compositionally biased region" description="Basic residues" evidence="1">
    <location>
        <begin position="378"/>
        <end position="387"/>
    </location>
</feature>
<feature type="compositionally biased region" description="Polar residues" evidence="1">
    <location>
        <begin position="592"/>
        <end position="602"/>
    </location>
</feature>
<feature type="region of interest" description="Disordered" evidence="1">
    <location>
        <begin position="363"/>
        <end position="439"/>
    </location>
</feature>
<dbReference type="EMBL" id="JAXCGZ010019940">
    <property type="protein sequence ID" value="KAK7065752.1"/>
    <property type="molecule type" value="Genomic_DNA"/>
</dbReference>
<feature type="compositionally biased region" description="Pro residues" evidence="1">
    <location>
        <begin position="650"/>
        <end position="662"/>
    </location>
</feature>
<dbReference type="Proteomes" id="UP001381693">
    <property type="component" value="Unassembled WGS sequence"/>
</dbReference>
<dbReference type="AlphaFoldDB" id="A0AAN9A100"/>
<feature type="compositionally biased region" description="Polar residues" evidence="1">
    <location>
        <begin position="451"/>
        <end position="468"/>
    </location>
</feature>
<feature type="compositionally biased region" description="Pro residues" evidence="1">
    <location>
        <begin position="552"/>
        <end position="564"/>
    </location>
</feature>
<sequence length="754" mass="84605">MKEPFLEVTSEPQLVIHVPDILREPRTLDLEAGSSKEGFHEATTGYTDSRENAKSLDLSPGILIAEKATSKSVINDEFIHEFLHNVSGWHGLIRKATESLEKGTKQHYTGIERPKALLPPGQKRRKRVHINPFNRTKTHVSSNPHIFAREGGDMAFGLKENRKKSSEDMAKDALTGTRGKTLFTTEPLRIPSTFAPLIYKPGPALVKIAPNLEDLKNVGLINDREYERMRKDPSLMHATPAEIMKKKEELAEEMPESEIKIPNYIVTTRRPKLVYKNIRDRQKVKDDYMALYVETEYNPTYSVPPQALHSFGYKAPQQDFRKYNISGGETQSHLLQSPLSVAVVSPSYFSSLSPTASSFIPPTPAPSFSQAIPGPPPKVHHPIHKPHPSPQPSTPRHVYQPPRTYTLSNHSPKPFSRIQVASPPSPQPSRPPAYTLTPGKAFMPPVVKFTTFQPSSKQNKNAILTQPESRPGDLSNEDDLEDHLSYPPGIFTPITPTTPPPSSEPQHAPGINNPIQGLHRDSISIQRDAAPKLPQPNHHLNQPQAFESIYRPPFPHSTPYPPQYPTHTPTPISYPTHSPTPQSPPTIHQTTRPIPTTPSSATPYPRPSLTPQSPPAIHQTTRPIPTTPSSATPYPRPPTPKTYHLTTSKPFPPRETIPPRPTKLPYTTERRDKTLLNYNHRYWKPKQSHEYPSDDKNIFHKTPNRVFVIPDHLHNARPQAGTPPPIGLFNYPTPKIIRKPLPKSPFQGPIRNEN</sequence>
<feature type="compositionally biased region" description="Low complexity" evidence="1">
    <location>
        <begin position="565"/>
        <end position="591"/>
    </location>
</feature>
<evidence type="ECO:0000313" key="2">
    <source>
        <dbReference type="EMBL" id="KAK7065752.1"/>
    </source>
</evidence>
<accession>A0AAN9A100</accession>
<feature type="compositionally biased region" description="Low complexity" evidence="1">
    <location>
        <begin position="620"/>
        <end position="633"/>
    </location>
</feature>
<organism evidence="2 3">
    <name type="scientific">Halocaridina rubra</name>
    <name type="common">Hawaiian red shrimp</name>
    <dbReference type="NCBI Taxonomy" id="373956"/>
    <lineage>
        <taxon>Eukaryota</taxon>
        <taxon>Metazoa</taxon>
        <taxon>Ecdysozoa</taxon>
        <taxon>Arthropoda</taxon>
        <taxon>Crustacea</taxon>
        <taxon>Multicrustacea</taxon>
        <taxon>Malacostraca</taxon>
        <taxon>Eumalacostraca</taxon>
        <taxon>Eucarida</taxon>
        <taxon>Decapoda</taxon>
        <taxon>Pleocyemata</taxon>
        <taxon>Caridea</taxon>
        <taxon>Atyoidea</taxon>
        <taxon>Atyidae</taxon>
        <taxon>Halocaridina</taxon>
    </lineage>
</organism>
<feature type="region of interest" description="Disordered" evidence="1">
    <location>
        <begin position="451"/>
        <end position="517"/>
    </location>
</feature>
<protein>
    <submittedName>
        <fullName evidence="2">Uncharacterized protein</fullName>
    </submittedName>
</protein>
<name>A0AAN9A100_HALRR</name>
<evidence type="ECO:0000313" key="3">
    <source>
        <dbReference type="Proteomes" id="UP001381693"/>
    </source>
</evidence>
<feature type="region of interest" description="Disordered" evidence="1">
    <location>
        <begin position="548"/>
        <end position="666"/>
    </location>
</feature>
<reference evidence="2 3" key="1">
    <citation type="submission" date="2023-11" db="EMBL/GenBank/DDBJ databases">
        <title>Halocaridina rubra genome assembly.</title>
        <authorList>
            <person name="Smith C."/>
        </authorList>
    </citation>
    <scope>NUCLEOTIDE SEQUENCE [LARGE SCALE GENOMIC DNA]</scope>
    <source>
        <strain evidence="2">EP-1</strain>
        <tissue evidence="2">Whole</tissue>
    </source>
</reference>